<dbReference type="GO" id="GO:0016491">
    <property type="term" value="F:oxidoreductase activity"/>
    <property type="evidence" value="ECO:0007669"/>
    <property type="project" value="InterPro"/>
</dbReference>
<evidence type="ECO:0000256" key="1">
    <source>
        <dbReference type="SAM" id="MobiDB-lite"/>
    </source>
</evidence>
<dbReference type="Gene3D" id="3.40.30.10">
    <property type="entry name" value="Glutaredoxin"/>
    <property type="match status" value="1"/>
</dbReference>
<sequence>MIIEYWSDFACPFCYIAETRMKKALRELDISDECRLDFKAFELNQDAPKVPKRNIVEGFSHHYGMTMEQAQAQVDRICAMGKEEGLEFNYATARGSNTFDALRLTKLAQSKGRELGDAFVERMYKAYFTENRILADRETLLSIAEEMGLDRKESEDLLDGDMYSKEVRRDEQEAYYLGISAVPFFVINKKYEIPGAVETSQMKKVLMKAYSEEETEELQPGMTCGPDGCGPAGKD</sequence>
<dbReference type="InterPro" id="IPR001853">
    <property type="entry name" value="DSBA-like_thioredoxin_dom"/>
</dbReference>
<name>A0A3G3IFB1_9ARCH</name>
<dbReference type="EMBL" id="CP017686">
    <property type="protein sequence ID" value="AYQ54429.1"/>
    <property type="molecule type" value="Genomic_DNA"/>
</dbReference>
<accession>A0A3G3IFB1</accession>
<dbReference type="PANTHER" id="PTHR13887">
    <property type="entry name" value="GLUTATHIONE S-TRANSFERASE KAPPA"/>
    <property type="match status" value="1"/>
</dbReference>
<evidence type="ECO:0000313" key="3">
    <source>
        <dbReference type="EMBL" id="AYQ54429.1"/>
    </source>
</evidence>
<evidence type="ECO:0000259" key="2">
    <source>
        <dbReference type="Pfam" id="PF01323"/>
    </source>
</evidence>
<organism evidence="3 4">
    <name type="scientific">Methanomethylophilus alvi</name>
    <dbReference type="NCBI Taxonomy" id="1291540"/>
    <lineage>
        <taxon>Archaea</taxon>
        <taxon>Methanobacteriati</taxon>
        <taxon>Thermoplasmatota</taxon>
        <taxon>Thermoplasmata</taxon>
        <taxon>Methanomassiliicoccales</taxon>
        <taxon>Methanomethylophilaceae</taxon>
        <taxon>Methanomethylophilus</taxon>
    </lineage>
</organism>
<proteinExistence type="predicted"/>
<dbReference type="Proteomes" id="UP000273278">
    <property type="component" value="Chromosome"/>
</dbReference>
<dbReference type="CDD" id="cd03024">
    <property type="entry name" value="DsbA_FrnE"/>
    <property type="match status" value="1"/>
</dbReference>
<reference evidence="3 4" key="1">
    <citation type="submission" date="2016-10" db="EMBL/GenBank/DDBJ databases">
        <title>Complete genome of the TMA-utilizing, human hosted archaeon Methanomethylophilus alvus Gen. nov, sp. nov., strain Mx-05, derived from a pure culture.</title>
        <authorList>
            <person name="Brugere J.-F."/>
            <person name="Ben Hania W."/>
            <person name="Chaudhary P.P."/>
            <person name="Gaci N."/>
            <person name="Borrel G."/>
            <person name="Cao Van Tuat L."/>
            <person name="Fardeau M.-L."/>
            <person name="Harris H.M.B."/>
            <person name="O'Toole P.W."/>
            <person name="Ollivier B."/>
        </authorList>
    </citation>
    <scope>NUCLEOTIDE SEQUENCE [LARGE SCALE GENOMIC DNA]</scope>
    <source>
        <strain evidence="3 4">Mx-05</strain>
    </source>
</reference>
<evidence type="ECO:0000313" key="4">
    <source>
        <dbReference type="Proteomes" id="UP000273278"/>
    </source>
</evidence>
<dbReference type="InterPro" id="IPR036249">
    <property type="entry name" value="Thioredoxin-like_sf"/>
</dbReference>
<dbReference type="SUPFAM" id="SSF52833">
    <property type="entry name" value="Thioredoxin-like"/>
    <property type="match status" value="1"/>
</dbReference>
<protein>
    <recommendedName>
        <fullName evidence="2">DSBA-like thioredoxin domain-containing protein</fullName>
    </recommendedName>
</protein>
<dbReference type="RefSeq" id="WP_015504141.1">
    <property type="nucleotide sequence ID" value="NZ_CP017686.1"/>
</dbReference>
<dbReference type="Pfam" id="PF01323">
    <property type="entry name" value="DSBA"/>
    <property type="match status" value="1"/>
</dbReference>
<dbReference type="OMA" id="QKYAISG"/>
<feature type="domain" description="DSBA-like thioredoxin" evidence="2">
    <location>
        <begin position="3"/>
        <end position="205"/>
    </location>
</feature>
<dbReference type="AlphaFoldDB" id="A0A3G3IFB1"/>
<gene>
    <name evidence="3" type="ORF">BKD89_01160</name>
</gene>
<dbReference type="PANTHER" id="PTHR13887:SF41">
    <property type="entry name" value="THIOREDOXIN SUPERFAMILY PROTEIN"/>
    <property type="match status" value="1"/>
</dbReference>
<dbReference type="GeneID" id="41321035"/>
<feature type="region of interest" description="Disordered" evidence="1">
    <location>
        <begin position="215"/>
        <end position="235"/>
    </location>
</feature>